<dbReference type="PROSITE" id="PS01124">
    <property type="entry name" value="HTH_ARAC_FAMILY_2"/>
    <property type="match status" value="1"/>
</dbReference>
<dbReference type="Gene3D" id="1.10.10.60">
    <property type="entry name" value="Homeodomain-like"/>
    <property type="match status" value="1"/>
</dbReference>
<evidence type="ECO:0000256" key="2">
    <source>
        <dbReference type="ARBA" id="ARBA00023125"/>
    </source>
</evidence>
<keyword evidence="1" id="KW-0805">Transcription regulation</keyword>
<dbReference type="SUPFAM" id="SSF46689">
    <property type="entry name" value="Homeodomain-like"/>
    <property type="match status" value="1"/>
</dbReference>
<comment type="caution">
    <text evidence="5">The sequence shown here is derived from an EMBL/GenBank/DDBJ whole genome shotgun (WGS) entry which is preliminary data.</text>
</comment>
<keyword evidence="6" id="KW-1185">Reference proteome</keyword>
<reference evidence="6" key="1">
    <citation type="journal article" date="2019" name="Int. J. Syst. Evol. Microbiol.">
        <title>The Global Catalogue of Microorganisms (GCM) 10K type strain sequencing project: providing services to taxonomists for standard genome sequencing and annotation.</title>
        <authorList>
            <consortium name="The Broad Institute Genomics Platform"/>
            <consortium name="The Broad Institute Genome Sequencing Center for Infectious Disease"/>
            <person name="Wu L."/>
            <person name="Ma J."/>
        </authorList>
    </citation>
    <scope>NUCLEOTIDE SEQUENCE [LARGE SCALE GENOMIC DNA]</scope>
    <source>
        <strain evidence="6">CGMCC 1.15103</strain>
    </source>
</reference>
<evidence type="ECO:0000256" key="3">
    <source>
        <dbReference type="ARBA" id="ARBA00023163"/>
    </source>
</evidence>
<protein>
    <recommendedName>
        <fullName evidence="4">HTH araC/xylS-type domain-containing protein</fullName>
    </recommendedName>
</protein>
<dbReference type="InterPro" id="IPR009057">
    <property type="entry name" value="Homeodomain-like_sf"/>
</dbReference>
<dbReference type="Pfam" id="PF12833">
    <property type="entry name" value="HTH_18"/>
    <property type="match status" value="1"/>
</dbReference>
<dbReference type="Proteomes" id="UP000602004">
    <property type="component" value="Unassembled WGS sequence"/>
</dbReference>
<evidence type="ECO:0000259" key="4">
    <source>
        <dbReference type="PROSITE" id="PS01124"/>
    </source>
</evidence>
<evidence type="ECO:0000313" key="5">
    <source>
        <dbReference type="EMBL" id="GGC72645.1"/>
    </source>
</evidence>
<evidence type="ECO:0000256" key="1">
    <source>
        <dbReference type="ARBA" id="ARBA00023015"/>
    </source>
</evidence>
<dbReference type="InterPro" id="IPR053142">
    <property type="entry name" value="PchR_regulatory_protein"/>
</dbReference>
<proteinExistence type="predicted"/>
<keyword evidence="2" id="KW-0238">DNA-binding</keyword>
<name>A0ABQ1NDA7_9BURK</name>
<evidence type="ECO:0000313" key="6">
    <source>
        <dbReference type="Proteomes" id="UP000602004"/>
    </source>
</evidence>
<dbReference type="RefSeq" id="WP_115776462.1">
    <property type="nucleotide sequence ID" value="NZ_BMHL01000023.1"/>
</dbReference>
<dbReference type="InterPro" id="IPR018062">
    <property type="entry name" value="HTH_AraC-typ_CS"/>
</dbReference>
<dbReference type="PROSITE" id="PS00041">
    <property type="entry name" value="HTH_ARAC_FAMILY_1"/>
    <property type="match status" value="2"/>
</dbReference>
<feature type="domain" description="HTH araC/xylS-type" evidence="4">
    <location>
        <begin position="234"/>
        <end position="335"/>
    </location>
</feature>
<dbReference type="InterPro" id="IPR018060">
    <property type="entry name" value="HTH_AraC"/>
</dbReference>
<dbReference type="SMART" id="SM00342">
    <property type="entry name" value="HTH_ARAC"/>
    <property type="match status" value="1"/>
</dbReference>
<sequence>MDLPDRSVNVAAQGASDEHAADIDNGFSWLDLATTDVEDAAGVQRRWMPTEYDQVDAGAFAGRFQQLGFQDTLVAAERQNRTVLKRLHFPPDYCSVSFVRSVSGRARCDLDALSQGTVAYLPANNEYEVLLPPSEIAYFRIRQDRFLQAADTLGYDLAGDGGQALMFDSVDSSDLNDMLDTLMSLRHSSDSSQLEALNHEYLEKVVLERTLRILSDSTARSSQMPSGSAYRITQAAQALIESSPEEPLTVMTLCQGLGVSRASLQRCFLQIHGVAPLAYLRMRRLNCARRALKAARGTNATVTAIAMHWGFFHFARFAQDYLRQFGELPSTTLGKSGRTKSATERSRLQR</sequence>
<keyword evidence="3" id="KW-0804">Transcription</keyword>
<dbReference type="PANTHER" id="PTHR47893">
    <property type="entry name" value="REGULATORY PROTEIN PCHR"/>
    <property type="match status" value="1"/>
</dbReference>
<dbReference type="PANTHER" id="PTHR47893:SF1">
    <property type="entry name" value="REGULATORY PROTEIN PCHR"/>
    <property type="match status" value="1"/>
</dbReference>
<gene>
    <name evidence="5" type="ORF">GCM10011400_70920</name>
</gene>
<organism evidence="5 6">
    <name type="scientific">Paraburkholderia caffeinilytica</name>
    <dbReference type="NCBI Taxonomy" id="1761016"/>
    <lineage>
        <taxon>Bacteria</taxon>
        <taxon>Pseudomonadati</taxon>
        <taxon>Pseudomonadota</taxon>
        <taxon>Betaproteobacteria</taxon>
        <taxon>Burkholderiales</taxon>
        <taxon>Burkholderiaceae</taxon>
        <taxon>Paraburkholderia</taxon>
    </lineage>
</organism>
<accession>A0ABQ1NDA7</accession>
<dbReference type="EMBL" id="BMHL01000023">
    <property type="protein sequence ID" value="GGC72645.1"/>
    <property type="molecule type" value="Genomic_DNA"/>
</dbReference>